<keyword evidence="7" id="KW-0680">Restriction system</keyword>
<gene>
    <name evidence="13" type="ordered locus">FBFL15_1959</name>
</gene>
<dbReference type="SUPFAM" id="SSF53335">
    <property type="entry name" value="S-adenosyl-L-methionine-dependent methyltransferases"/>
    <property type="match status" value="1"/>
</dbReference>
<dbReference type="EMBL" id="FQ859183">
    <property type="protein sequence ID" value="CCB70005.1"/>
    <property type="molecule type" value="Genomic_DNA"/>
</dbReference>
<dbReference type="GO" id="GO:0009007">
    <property type="term" value="F:site-specific DNA-methyltransferase (adenine-specific) activity"/>
    <property type="evidence" value="ECO:0007669"/>
    <property type="project" value="UniProtKB-EC"/>
</dbReference>
<dbReference type="PANTHER" id="PTHR42933">
    <property type="entry name" value="SLR6095 PROTEIN"/>
    <property type="match status" value="1"/>
</dbReference>
<dbReference type="REBASE" id="40234">
    <property type="entry name" value="M.Fbr15ORF1959P"/>
</dbReference>
<dbReference type="eggNOG" id="COG0732">
    <property type="taxonomic scope" value="Bacteria"/>
</dbReference>
<evidence type="ECO:0000256" key="1">
    <source>
        <dbReference type="ARBA" id="ARBA00006594"/>
    </source>
</evidence>
<evidence type="ECO:0000256" key="6">
    <source>
        <dbReference type="ARBA" id="ARBA00022691"/>
    </source>
</evidence>
<evidence type="ECO:0000259" key="12">
    <source>
        <dbReference type="Pfam" id="PF12161"/>
    </source>
</evidence>
<dbReference type="PANTHER" id="PTHR42933:SF1">
    <property type="entry name" value="SITE-SPECIFIC DNA-METHYLTRANSFERASE (ADENINE-SPECIFIC)"/>
    <property type="match status" value="1"/>
</dbReference>
<dbReference type="Proteomes" id="UP000009186">
    <property type="component" value="Chromosome"/>
</dbReference>
<dbReference type="Pfam" id="PF01420">
    <property type="entry name" value="Methylase_S"/>
    <property type="match status" value="1"/>
</dbReference>
<proteinExistence type="inferred from homology"/>
<reference evidence="13 14" key="1">
    <citation type="journal article" date="2011" name="Appl. Environ. Microbiol.">
        <title>Complete genome sequence of the fish pathogen Flavobacterium branchiophilum.</title>
        <authorList>
            <consortium name="1:IP"/>
            <consortium name="Microbial Evolutionary Genomics,F-75015 Paris"/>
            <consortium name="France 2:CNRS"/>
            <consortium name="URA2171"/>
            <consortium name="F-75015 Paris,France 3:Unite de Virologie et Immunologie Mol."/>
            <consortium name="INRA,78352 Jouy en Josas Cedex"/>
            <consortium name="France. 4:Unite de Mathemathique"/>
            <consortium name="Informatique et Genome,INRA"/>
            <consortium name="78352 Jouy en Josas Cedex"/>
            <consortium name="France. 5:CEA/Genoscope"/>
            <consortium name="Evry"/>
            <consortium name="France"/>
            <person name="Touchon M."/>
            <person name="Barbier P."/>
            <person name="Bernardet J.F."/>
            <person name="Loux V."/>
            <person name="Vacherie B."/>
            <person name="Barbe V."/>
            <person name="Rocha E.P."/>
            <person name="Duchaud E."/>
        </authorList>
    </citation>
    <scope>NUCLEOTIDE SEQUENCE [LARGE SCALE GENOMIC DNA]</scope>
    <source>
        <strain evidence="13 14">FL-15</strain>
    </source>
</reference>
<dbReference type="InterPro" id="IPR044946">
    <property type="entry name" value="Restrct_endonuc_typeI_TRD_sf"/>
</dbReference>
<feature type="domain" description="N6 adenine-specific DNA methyltransferase N-terminal" evidence="12">
    <location>
        <begin position="9"/>
        <end position="175"/>
    </location>
</feature>
<dbReference type="InterPro" id="IPR022749">
    <property type="entry name" value="D12N6_MeTrfase_N"/>
</dbReference>
<comment type="similarity">
    <text evidence="2">Belongs to the type-I restriction system S methylase family.</text>
</comment>
<evidence type="ECO:0000256" key="7">
    <source>
        <dbReference type="ARBA" id="ARBA00022747"/>
    </source>
</evidence>
<accession>G2Z252</accession>
<evidence type="ECO:0000256" key="2">
    <source>
        <dbReference type="ARBA" id="ARBA00010923"/>
    </source>
</evidence>
<dbReference type="GO" id="GO:0008170">
    <property type="term" value="F:N-methyltransferase activity"/>
    <property type="evidence" value="ECO:0007669"/>
    <property type="project" value="InterPro"/>
</dbReference>
<feature type="domain" description="DNA methylase adenine-specific" evidence="11">
    <location>
        <begin position="188"/>
        <end position="487"/>
    </location>
</feature>
<dbReference type="Gene3D" id="3.40.50.150">
    <property type="entry name" value="Vaccinia Virus protein VP39"/>
    <property type="match status" value="1"/>
</dbReference>
<name>G2Z252_FLABF</name>
<dbReference type="Gene3D" id="1.20.1260.30">
    <property type="match status" value="1"/>
</dbReference>
<dbReference type="GO" id="GO:0009307">
    <property type="term" value="P:DNA restriction-modification system"/>
    <property type="evidence" value="ECO:0007669"/>
    <property type="project" value="UniProtKB-KW"/>
</dbReference>
<keyword evidence="8" id="KW-0238">DNA-binding</keyword>
<keyword evidence="4 13" id="KW-0489">Methyltransferase</keyword>
<evidence type="ECO:0000259" key="10">
    <source>
        <dbReference type="Pfam" id="PF01420"/>
    </source>
</evidence>
<dbReference type="Gene3D" id="3.90.220.20">
    <property type="entry name" value="DNA methylase specificity domains"/>
    <property type="match status" value="1"/>
</dbReference>
<dbReference type="InterPro" id="IPR003356">
    <property type="entry name" value="DNA_methylase_A-5"/>
</dbReference>
<dbReference type="Gene3D" id="1.10.287.1120">
    <property type="entry name" value="Bipartite methylase S protein"/>
    <property type="match status" value="1"/>
</dbReference>
<evidence type="ECO:0000313" key="14">
    <source>
        <dbReference type="Proteomes" id="UP000009186"/>
    </source>
</evidence>
<dbReference type="EC" id="2.1.1.72" evidence="3"/>
<evidence type="ECO:0000256" key="5">
    <source>
        <dbReference type="ARBA" id="ARBA00022679"/>
    </source>
</evidence>
<feature type="domain" description="Type I restriction modification DNA specificity" evidence="10">
    <location>
        <begin position="559"/>
        <end position="724"/>
    </location>
</feature>
<dbReference type="InterPro" id="IPR051537">
    <property type="entry name" value="DNA_Adenine_Mtase"/>
</dbReference>
<keyword evidence="14" id="KW-1185">Reference proteome</keyword>
<dbReference type="Pfam" id="PF12161">
    <property type="entry name" value="HsdM_N"/>
    <property type="match status" value="1"/>
</dbReference>
<dbReference type="GO" id="GO:0032259">
    <property type="term" value="P:methylation"/>
    <property type="evidence" value="ECO:0007669"/>
    <property type="project" value="UniProtKB-KW"/>
</dbReference>
<evidence type="ECO:0000256" key="8">
    <source>
        <dbReference type="ARBA" id="ARBA00023125"/>
    </source>
</evidence>
<dbReference type="STRING" id="1034807.FBFL15_1959"/>
<dbReference type="NCBIfam" id="TIGR00497">
    <property type="entry name" value="hsdM"/>
    <property type="match status" value="1"/>
</dbReference>
<comment type="similarity">
    <text evidence="1">Belongs to the N(4)/N(6)-methyltransferase family.</text>
</comment>
<organism evidence="13 14">
    <name type="scientific">Flavobacterium branchiophilum (strain FL-15)</name>
    <dbReference type="NCBI Taxonomy" id="1034807"/>
    <lineage>
        <taxon>Bacteria</taxon>
        <taxon>Pseudomonadati</taxon>
        <taxon>Bacteroidota</taxon>
        <taxon>Flavobacteriia</taxon>
        <taxon>Flavobacteriales</taxon>
        <taxon>Flavobacteriaceae</taxon>
        <taxon>Flavobacterium</taxon>
    </lineage>
</organism>
<keyword evidence="6" id="KW-0949">S-adenosyl-L-methionine</keyword>
<dbReference type="InterPro" id="IPR004546">
    <property type="entry name" value="Restrct_endonuc_T1M"/>
</dbReference>
<dbReference type="eggNOG" id="COG0286">
    <property type="taxonomic scope" value="Bacteria"/>
</dbReference>
<evidence type="ECO:0000256" key="4">
    <source>
        <dbReference type="ARBA" id="ARBA00022603"/>
    </source>
</evidence>
<dbReference type="AlphaFoldDB" id="G2Z252"/>
<keyword evidence="5 13" id="KW-0808">Transferase</keyword>
<evidence type="ECO:0000256" key="9">
    <source>
        <dbReference type="ARBA" id="ARBA00047942"/>
    </source>
</evidence>
<protein>
    <recommendedName>
        <fullName evidence="3">site-specific DNA-methyltransferase (adenine-specific)</fullName>
        <ecNumber evidence="3">2.1.1.72</ecNumber>
    </recommendedName>
</protein>
<dbReference type="SUPFAM" id="SSF116734">
    <property type="entry name" value="DNA methylase specificity domain"/>
    <property type="match status" value="1"/>
</dbReference>
<dbReference type="InterPro" id="IPR038333">
    <property type="entry name" value="T1MK-like_N_sf"/>
</dbReference>
<dbReference type="InterPro" id="IPR029063">
    <property type="entry name" value="SAM-dependent_MTases_sf"/>
</dbReference>
<comment type="catalytic activity">
    <reaction evidence="9">
        <text>a 2'-deoxyadenosine in DNA + S-adenosyl-L-methionine = an N(6)-methyl-2'-deoxyadenosine in DNA + S-adenosyl-L-homocysteine + H(+)</text>
        <dbReference type="Rhea" id="RHEA:15197"/>
        <dbReference type="Rhea" id="RHEA-COMP:12418"/>
        <dbReference type="Rhea" id="RHEA-COMP:12419"/>
        <dbReference type="ChEBI" id="CHEBI:15378"/>
        <dbReference type="ChEBI" id="CHEBI:57856"/>
        <dbReference type="ChEBI" id="CHEBI:59789"/>
        <dbReference type="ChEBI" id="CHEBI:90615"/>
        <dbReference type="ChEBI" id="CHEBI:90616"/>
        <dbReference type="EC" id="2.1.1.72"/>
    </reaction>
</comment>
<dbReference type="GO" id="GO:0003677">
    <property type="term" value="F:DNA binding"/>
    <property type="evidence" value="ECO:0007669"/>
    <property type="project" value="UniProtKB-KW"/>
</dbReference>
<dbReference type="InterPro" id="IPR000055">
    <property type="entry name" value="Restrct_endonuc_typeI_TRD"/>
</dbReference>
<dbReference type="KEGG" id="fbr:FBFL15_1959"/>
<dbReference type="PRINTS" id="PR00507">
    <property type="entry name" value="N12N6MTFRASE"/>
</dbReference>
<sequence length="733" mass="83797">MSDEQKKLLEQQLWAIANILRGKMDADDYRNYILGFIFFKYLSEKLEIYAKEILEPDNLKYTDLEEEKDKMYIDAVKKACIKKLGYFLKPSELFSSLANKGNNLVDNETNDNDEATQFFILEDLERILNNIEQSTMGTDSEDDFVRLFEDLELNSSKLGKTTKARNEIIAKILNALNKIDFQLEDTNADVLGDAYEYLIGEFAAGAGKKAGEFYTPQQVSTILAKIVTTRKKRLKSVYDPTCGSGSLLLRVAKEVEDVGYFYGQELNRTTYNLARMNMILHDVHYTKFDIKQGDTLEDDLHEQLKAEAIVANPPFSAKWSAKQIFASDDRFSQYGRLAPRTKADFAFVQHMIHHLDDNGIMACVLPHGVLFRGAAEGHIRKYLIEDRNYLDAVIGLPSNIFFGTTIPTCILVFKKCREVNDSIIFIDSSEYFTKNKNKNILTDDNINDIVNAYKERKDINKFCHNASLDEVRANSYNINISRYIDNFVEDKIYDIDILVKKLKSLSLENELNNKKLAQYCTDLKIEYPEGNNLHLLRNFKKTVMYKILNREIKFENDNEWINVKLGNLVTFSKGSGLSKDDIVFDGAYKCVHYGELFTTYHEVIDDILSKTNVNFGVKSIVGDILMPASDVTPLGLATASLINESDVVIGGDIIILRKKKNFNNAFLSYLINFEKKKIIRLVTGSSIKHIYSKDLETINVNIPKDIKVQDKISDFFICIDKKINFIDNGNLVL</sequence>
<dbReference type="HOGENOM" id="CLU_013049_0_2_10"/>
<dbReference type="Pfam" id="PF02384">
    <property type="entry name" value="N6_Mtase"/>
    <property type="match status" value="1"/>
</dbReference>
<evidence type="ECO:0000256" key="3">
    <source>
        <dbReference type="ARBA" id="ARBA00011900"/>
    </source>
</evidence>
<evidence type="ECO:0000313" key="13">
    <source>
        <dbReference type="EMBL" id="CCB70005.1"/>
    </source>
</evidence>
<evidence type="ECO:0000259" key="11">
    <source>
        <dbReference type="Pfam" id="PF02384"/>
    </source>
</evidence>